<dbReference type="InterPro" id="IPR055170">
    <property type="entry name" value="GFO_IDH_MocA-like_dom"/>
</dbReference>
<dbReference type="Pfam" id="PF22725">
    <property type="entry name" value="GFO_IDH_MocA_C3"/>
    <property type="match status" value="1"/>
</dbReference>
<comment type="similarity">
    <text evidence="1">Belongs to the Gfo/Idh/MocA family.</text>
</comment>
<reference evidence="6 7" key="1">
    <citation type="submission" date="2018-10" db="EMBL/GenBank/DDBJ databases">
        <authorList>
            <person name="Li J."/>
        </authorList>
    </citation>
    <scope>NUCLEOTIDE SEQUENCE [LARGE SCALE GENOMIC DNA]</scope>
    <source>
        <strain evidence="6 7">JCM 11654</strain>
    </source>
</reference>
<feature type="domain" description="GFO/IDH/MocA-like oxidoreductase" evidence="5">
    <location>
        <begin position="144"/>
        <end position="265"/>
    </location>
</feature>
<dbReference type="Proteomes" id="UP000269438">
    <property type="component" value="Unassembled WGS sequence"/>
</dbReference>
<accession>A0A3L7AFZ1</accession>
<evidence type="ECO:0000313" key="6">
    <source>
        <dbReference type="EMBL" id="RLP79376.1"/>
    </source>
</evidence>
<dbReference type="Gene3D" id="3.40.50.720">
    <property type="entry name" value="NAD(P)-binding Rossmann-like Domain"/>
    <property type="match status" value="1"/>
</dbReference>
<dbReference type="AlphaFoldDB" id="A0A3L7AFZ1"/>
<dbReference type="InterPro" id="IPR000683">
    <property type="entry name" value="Gfo/Idh/MocA-like_OxRdtase_N"/>
</dbReference>
<evidence type="ECO:0000256" key="1">
    <source>
        <dbReference type="ARBA" id="ARBA00010928"/>
    </source>
</evidence>
<gene>
    <name evidence="6" type="ORF">D9V34_16480</name>
</gene>
<proteinExistence type="inferred from homology"/>
<evidence type="ECO:0000313" key="7">
    <source>
        <dbReference type="Proteomes" id="UP000269438"/>
    </source>
</evidence>
<feature type="domain" description="Gfo/Idh/MocA-like oxidoreductase N-terminal" evidence="4">
    <location>
        <begin position="17"/>
        <end position="132"/>
    </location>
</feature>
<organism evidence="6 7">
    <name type="scientific">Mycetocola lacteus</name>
    <dbReference type="NCBI Taxonomy" id="76637"/>
    <lineage>
        <taxon>Bacteria</taxon>
        <taxon>Bacillati</taxon>
        <taxon>Actinomycetota</taxon>
        <taxon>Actinomycetes</taxon>
        <taxon>Micrococcales</taxon>
        <taxon>Microbacteriaceae</taxon>
        <taxon>Mycetocola</taxon>
    </lineage>
</organism>
<keyword evidence="7" id="KW-1185">Reference proteome</keyword>
<dbReference type="SUPFAM" id="SSF55347">
    <property type="entry name" value="Glyceraldehyde-3-phosphate dehydrogenase-like, C-terminal domain"/>
    <property type="match status" value="1"/>
</dbReference>
<comment type="caution">
    <text evidence="6">The sequence shown here is derived from an EMBL/GenBank/DDBJ whole genome shotgun (WGS) entry which is preliminary data.</text>
</comment>
<dbReference type="GO" id="GO:0000166">
    <property type="term" value="F:nucleotide binding"/>
    <property type="evidence" value="ECO:0007669"/>
    <property type="project" value="InterPro"/>
</dbReference>
<dbReference type="Pfam" id="PF01408">
    <property type="entry name" value="GFO_IDH_MocA"/>
    <property type="match status" value="1"/>
</dbReference>
<dbReference type="InterPro" id="IPR036291">
    <property type="entry name" value="NAD(P)-bd_dom_sf"/>
</dbReference>
<name>A0A3L7AFZ1_9MICO</name>
<dbReference type="GO" id="GO:0016491">
    <property type="term" value="F:oxidoreductase activity"/>
    <property type="evidence" value="ECO:0007669"/>
    <property type="project" value="UniProtKB-KW"/>
</dbReference>
<evidence type="ECO:0000256" key="2">
    <source>
        <dbReference type="ARBA" id="ARBA00023002"/>
    </source>
</evidence>
<dbReference type="EMBL" id="RCUY01000015">
    <property type="protein sequence ID" value="RLP79376.1"/>
    <property type="molecule type" value="Genomic_DNA"/>
</dbReference>
<evidence type="ECO:0000259" key="5">
    <source>
        <dbReference type="Pfam" id="PF22725"/>
    </source>
</evidence>
<dbReference type="OrthoDB" id="9815825at2"/>
<keyword evidence="2" id="KW-0560">Oxidoreductase</keyword>
<keyword evidence="3" id="KW-0520">NAD</keyword>
<sequence length="349" mass="36963">MSSPLTRPNPIPRRPLRLGVLGAARIASRSLIPAAQAAGDVLVAVAARNPQRARDYAAEHGFLRAENDYAALLRSPDIEAIYVPLVNSEHAEWAARALDAGKHVLVEKPIAANSAQLESLAARASGSGLVLAEAFHYAMHPLWLRVHEVLASGELGRIQSVTIRSEIPAPDDADPRWSLDLAGGSVMDVGCYALHAAENLGSHFGGSPRLIAATALGRPEDAEVDRSLTANLTFPDGTPMRITSSMDAADMEFSLRIVGSAGVLEAPDFVLPQLDDRLLIGPLDDPRTEHLGTVPSFDYQLSAFRAAVRGHAAFPVSVAESVRTLALIDAAYRAAGLAPRPGDPVGARV</sequence>
<protein>
    <submittedName>
        <fullName evidence="6">Gfo/Idh/MocA family oxidoreductase</fullName>
    </submittedName>
</protein>
<dbReference type="Gene3D" id="3.30.360.10">
    <property type="entry name" value="Dihydrodipicolinate Reductase, domain 2"/>
    <property type="match status" value="1"/>
</dbReference>
<evidence type="ECO:0000256" key="3">
    <source>
        <dbReference type="ARBA" id="ARBA00023027"/>
    </source>
</evidence>
<dbReference type="SUPFAM" id="SSF51735">
    <property type="entry name" value="NAD(P)-binding Rossmann-fold domains"/>
    <property type="match status" value="1"/>
</dbReference>
<dbReference type="PANTHER" id="PTHR22604:SF105">
    <property type="entry name" value="TRANS-1,2-DIHYDROBENZENE-1,2-DIOL DEHYDROGENASE"/>
    <property type="match status" value="1"/>
</dbReference>
<evidence type="ECO:0000259" key="4">
    <source>
        <dbReference type="Pfam" id="PF01408"/>
    </source>
</evidence>
<dbReference type="RefSeq" id="WP_121689537.1">
    <property type="nucleotide sequence ID" value="NZ_RCUY01000015.1"/>
</dbReference>
<dbReference type="InterPro" id="IPR050984">
    <property type="entry name" value="Gfo/Idh/MocA_domain"/>
</dbReference>
<dbReference type="PANTHER" id="PTHR22604">
    <property type="entry name" value="OXIDOREDUCTASES"/>
    <property type="match status" value="1"/>
</dbReference>